<comment type="caution">
    <text evidence="1">The sequence shown here is derived from an EMBL/GenBank/DDBJ whole genome shotgun (WGS) entry which is preliminary data.</text>
</comment>
<dbReference type="Gene3D" id="2.130.10.10">
    <property type="entry name" value="YVTN repeat-like/Quinoprotein amine dehydrogenase"/>
    <property type="match status" value="2"/>
</dbReference>
<dbReference type="PROSITE" id="PS51257">
    <property type="entry name" value="PROKAR_LIPOPROTEIN"/>
    <property type="match status" value="1"/>
</dbReference>
<dbReference type="SUPFAM" id="SSF110296">
    <property type="entry name" value="Oligoxyloglucan reducing end-specific cellobiohydrolase"/>
    <property type="match status" value="1"/>
</dbReference>
<evidence type="ECO:0000313" key="2">
    <source>
        <dbReference type="Proteomes" id="UP000228689"/>
    </source>
</evidence>
<protein>
    <recommendedName>
        <fullName evidence="3">Sortilin N-terminal domain-containing protein</fullName>
    </recommendedName>
</protein>
<name>A0A2M7RF79_9BACT</name>
<dbReference type="PANTHER" id="PTHR43739">
    <property type="entry name" value="XYLOGLUCANASE (EUROFUNG)"/>
    <property type="match status" value="1"/>
</dbReference>
<dbReference type="Proteomes" id="UP000228689">
    <property type="component" value="Unassembled WGS sequence"/>
</dbReference>
<evidence type="ECO:0000313" key="1">
    <source>
        <dbReference type="EMBL" id="PIY95334.1"/>
    </source>
</evidence>
<dbReference type="InterPro" id="IPR036278">
    <property type="entry name" value="Sialidase_sf"/>
</dbReference>
<evidence type="ECO:0008006" key="3">
    <source>
        <dbReference type="Google" id="ProtNLM"/>
    </source>
</evidence>
<dbReference type="InterPro" id="IPR015943">
    <property type="entry name" value="WD40/YVTN_repeat-like_dom_sf"/>
</dbReference>
<dbReference type="PANTHER" id="PTHR43739:SF5">
    <property type="entry name" value="EXO-ALPHA-SIALIDASE"/>
    <property type="match status" value="1"/>
</dbReference>
<proteinExistence type="predicted"/>
<dbReference type="GO" id="GO:0010411">
    <property type="term" value="P:xyloglucan metabolic process"/>
    <property type="evidence" value="ECO:0007669"/>
    <property type="project" value="TreeGrafter"/>
</dbReference>
<sequence>MKFIKLVSLLIIITIAVSGCIIKVTDNPLNSDGGIYITQDAGTTWGNISNLLNVSGSGSFKNASVTVLEVDQGEPFAMYAGTLEHGLLYSIDKGLTWQATLTGVGRINDVQISRQNQCLLYVAVNNFVYRSRDCARNWEIMLREAAQGAIVTSVGIDPVDEARVYAVTNKGAFHQSSDYGVSWQTRDFLDVYLKDIIINPDNGNVIYLATRDKGIYRSLDRALNWTLLYSDYTAQFNEFGTHHQLILDPHNTDRLYYVNDYGILVSENKGSDWTALSLLTPANSIYIYNLAISQQDPDKLYYSTASTFYYSVDSGLNWLTKKIPTSKVFLRLLASPDKDGTIYAGTWTLQ</sequence>
<dbReference type="EMBL" id="PFMC01000013">
    <property type="protein sequence ID" value="PIY95334.1"/>
    <property type="molecule type" value="Genomic_DNA"/>
</dbReference>
<dbReference type="InterPro" id="IPR052025">
    <property type="entry name" value="Xyloglucanase_GH74"/>
</dbReference>
<gene>
    <name evidence="1" type="ORF">COY67_00565</name>
</gene>
<organism evidence="1 2">
    <name type="scientific">Candidatus Komeilibacteria bacterium CG_4_10_14_0_8_um_filter_37_78</name>
    <dbReference type="NCBI Taxonomy" id="1974471"/>
    <lineage>
        <taxon>Bacteria</taxon>
        <taxon>Candidatus Komeiliibacteriota</taxon>
    </lineage>
</organism>
<reference evidence="2" key="1">
    <citation type="submission" date="2017-09" db="EMBL/GenBank/DDBJ databases">
        <title>Depth-based differentiation of microbial function through sediment-hosted aquifers and enrichment of novel symbionts in the deep terrestrial subsurface.</title>
        <authorList>
            <person name="Probst A.J."/>
            <person name="Ladd B."/>
            <person name="Jarett J.K."/>
            <person name="Geller-Mcgrath D.E."/>
            <person name="Sieber C.M.K."/>
            <person name="Emerson J.B."/>
            <person name="Anantharaman K."/>
            <person name="Thomas B.C."/>
            <person name="Malmstrom R."/>
            <person name="Stieglmeier M."/>
            <person name="Klingl A."/>
            <person name="Woyke T."/>
            <person name="Ryan C.M."/>
            <person name="Banfield J.F."/>
        </authorList>
    </citation>
    <scope>NUCLEOTIDE SEQUENCE [LARGE SCALE GENOMIC DNA]</scope>
</reference>
<accession>A0A2M7RF79</accession>
<dbReference type="AlphaFoldDB" id="A0A2M7RF79"/>
<dbReference type="SUPFAM" id="SSF50939">
    <property type="entry name" value="Sialidases"/>
    <property type="match status" value="1"/>
</dbReference>